<evidence type="ECO:0000313" key="3">
    <source>
        <dbReference type="Proteomes" id="UP000068016"/>
    </source>
</evidence>
<keyword evidence="1" id="KW-0812">Transmembrane</keyword>
<protein>
    <submittedName>
        <fullName evidence="2">Uncharacterized protein</fullName>
    </submittedName>
</protein>
<evidence type="ECO:0000256" key="1">
    <source>
        <dbReference type="SAM" id="Phobius"/>
    </source>
</evidence>
<keyword evidence="1" id="KW-0472">Membrane</keyword>
<accession>A0A108E512</accession>
<evidence type="ECO:0000313" key="2">
    <source>
        <dbReference type="EMBL" id="KWN04828.1"/>
    </source>
</evidence>
<dbReference type="Proteomes" id="UP000068016">
    <property type="component" value="Unassembled WGS sequence"/>
</dbReference>
<keyword evidence="1" id="KW-1133">Transmembrane helix</keyword>
<gene>
    <name evidence="2" type="ORF">WT83_30500</name>
</gene>
<dbReference type="EMBL" id="LPLZ01000090">
    <property type="protein sequence ID" value="KWN04828.1"/>
    <property type="molecule type" value="Genomic_DNA"/>
</dbReference>
<dbReference type="AlphaFoldDB" id="A0A108E512"/>
<reference evidence="2 3" key="1">
    <citation type="submission" date="2015-11" db="EMBL/GenBank/DDBJ databases">
        <title>Expanding the genomic diversity of Burkholderia species for the development of highly accurate diagnostics.</title>
        <authorList>
            <person name="Sahl J."/>
            <person name="Keim P."/>
            <person name="Wagner D."/>
        </authorList>
    </citation>
    <scope>NUCLEOTIDE SEQUENCE [LARGE SCALE GENOMIC DNA]</scope>
    <source>
        <strain evidence="2 3">MSMB793WGS</strain>
    </source>
</reference>
<sequence>MICVVFALLSAVLPVTPVPIFDTEELHITRQLHYLQLCGTWPFALGYLSILAILRIFRRWLGAVEQEVVFFTLLAVVFSFGARVSQLIFPIV</sequence>
<proteinExistence type="predicted"/>
<feature type="transmembrane region" description="Helical" evidence="1">
    <location>
        <begin position="68"/>
        <end position="89"/>
    </location>
</feature>
<name>A0A108E512_9BURK</name>
<organism evidence="2 3">
    <name type="scientific">Burkholderia territorii</name>
    <dbReference type="NCBI Taxonomy" id="1503055"/>
    <lineage>
        <taxon>Bacteria</taxon>
        <taxon>Pseudomonadati</taxon>
        <taxon>Pseudomonadota</taxon>
        <taxon>Betaproteobacteria</taxon>
        <taxon>Burkholderiales</taxon>
        <taxon>Burkholderiaceae</taxon>
        <taxon>Burkholderia</taxon>
        <taxon>Burkholderia cepacia complex</taxon>
    </lineage>
</organism>
<comment type="caution">
    <text evidence="2">The sequence shown here is derived from an EMBL/GenBank/DDBJ whole genome shotgun (WGS) entry which is preliminary data.</text>
</comment>
<feature type="transmembrane region" description="Helical" evidence="1">
    <location>
        <begin position="33"/>
        <end position="56"/>
    </location>
</feature>